<comment type="caution">
    <text evidence="1">The sequence shown here is derived from an EMBL/GenBank/DDBJ whole genome shotgun (WGS) entry which is preliminary data.</text>
</comment>
<evidence type="ECO:0000313" key="1">
    <source>
        <dbReference type="EMBL" id="TDX52898.1"/>
    </source>
</evidence>
<reference evidence="1 2" key="1">
    <citation type="submission" date="2019-03" db="EMBL/GenBank/DDBJ databases">
        <title>Subsurface microbial communities from deep shales in Ohio and West Virginia, USA.</title>
        <authorList>
            <person name="Wrighton K."/>
        </authorList>
    </citation>
    <scope>NUCLEOTIDE SEQUENCE [LARGE SCALE GENOMIC DNA]</scope>
    <source>
        <strain evidence="1 2">MSL 6dP</strain>
    </source>
</reference>
<protein>
    <submittedName>
        <fullName evidence="1">Uncharacterized protein DUF3189</fullName>
    </submittedName>
</protein>
<dbReference type="AlphaFoldDB" id="A0A4R8H0H0"/>
<sequence length="155" mass="17568">MKVIYYCYGSAHSSVLAAAIHTNMLPTSEVPDKNSIYNLPHYDKTNSKQIGTPFYYGEDEFNNQVYVLGMGSKRILVKDVLLGFLEISNINHSELILVDALPYVKFLTKVGGVLSRRLGVISIGRYLTTYTLQSVYYKYIDLVSEVKKRLIEIDS</sequence>
<dbReference type="STRING" id="926561.GCA_000379025_00328"/>
<evidence type="ECO:0000313" key="2">
    <source>
        <dbReference type="Proteomes" id="UP000295832"/>
    </source>
</evidence>
<dbReference type="Pfam" id="PF11385">
    <property type="entry name" value="DUF3189"/>
    <property type="match status" value="1"/>
</dbReference>
<accession>A0A4R8H0H0</accession>
<proteinExistence type="predicted"/>
<name>A0A4R8H0H0_9FIRM</name>
<dbReference type="InterPro" id="IPR021525">
    <property type="entry name" value="DUF3189"/>
</dbReference>
<dbReference type="RefSeq" id="WP_134115089.1">
    <property type="nucleotide sequence ID" value="NZ_SOEG01000004.1"/>
</dbReference>
<dbReference type="EMBL" id="SOEG01000004">
    <property type="protein sequence ID" value="TDX52898.1"/>
    <property type="molecule type" value="Genomic_DNA"/>
</dbReference>
<keyword evidence="2" id="KW-1185">Reference proteome</keyword>
<dbReference type="Proteomes" id="UP000295832">
    <property type="component" value="Unassembled WGS sequence"/>
</dbReference>
<organism evidence="1 2">
    <name type="scientific">Orenia marismortui</name>
    <dbReference type="NCBI Taxonomy" id="46469"/>
    <lineage>
        <taxon>Bacteria</taxon>
        <taxon>Bacillati</taxon>
        <taxon>Bacillota</taxon>
        <taxon>Clostridia</taxon>
        <taxon>Halanaerobiales</taxon>
        <taxon>Halobacteroidaceae</taxon>
        <taxon>Orenia</taxon>
    </lineage>
</organism>
<gene>
    <name evidence="1" type="ORF">C7959_10423</name>
</gene>